<proteinExistence type="predicted"/>
<accession>A0ABT0EY88</accession>
<dbReference type="RefSeq" id="WP_247290195.1">
    <property type="nucleotide sequence ID" value="NZ_JAKNRW010000005.1"/>
</dbReference>
<keyword evidence="2" id="KW-1185">Reference proteome</keyword>
<dbReference type="Proteomes" id="UP001299876">
    <property type="component" value="Unassembled WGS sequence"/>
</dbReference>
<organism evidence="1 2">
    <name type="scientific">Pseudomonas violetae</name>
    <dbReference type="NCBI Taxonomy" id="2915813"/>
    <lineage>
        <taxon>Bacteria</taxon>
        <taxon>Pseudomonadati</taxon>
        <taxon>Pseudomonadota</taxon>
        <taxon>Gammaproteobacteria</taxon>
        <taxon>Pseudomonadales</taxon>
        <taxon>Pseudomonadaceae</taxon>
        <taxon>Pseudomonas</taxon>
    </lineage>
</organism>
<evidence type="ECO:0000313" key="1">
    <source>
        <dbReference type="EMBL" id="MCK1790344.1"/>
    </source>
</evidence>
<sequence length="150" mass="16551">MSNNDQPNLREPSVTPAAVGSMTGTIKFLHNQTAFLFNTNRVFRGVSSGETHLYAEHILPGADRAYRIFLYVPGNEPTSTTYTIGSTNVRAFVDIVDHAHLTAESGEIVIQNHTPIRRLTGSAKYKTAPYENMQYEVEVVFDISDSVTGS</sequence>
<dbReference type="EMBL" id="JAKNRW010000005">
    <property type="protein sequence ID" value="MCK1790344.1"/>
    <property type="molecule type" value="Genomic_DNA"/>
</dbReference>
<name>A0ABT0EY88_9PSED</name>
<gene>
    <name evidence="1" type="ORF">L9059_09135</name>
</gene>
<evidence type="ECO:0000313" key="2">
    <source>
        <dbReference type="Proteomes" id="UP001299876"/>
    </source>
</evidence>
<reference evidence="1 2" key="1">
    <citation type="submission" date="2022-02" db="EMBL/GenBank/DDBJ databases">
        <title>Comparative genomics of the first Antarctic Pseudomonas spp. capable of biotransforming 2,4,6-Trinitrotoluene.</title>
        <authorList>
            <person name="Cabrera M.A."/>
            <person name="Marquez S.L."/>
            <person name="Perez-Donoso J.M."/>
        </authorList>
    </citation>
    <scope>NUCLEOTIDE SEQUENCE [LARGE SCALE GENOMIC DNA]</scope>
    <source>
        <strain evidence="1 2">TNT19</strain>
    </source>
</reference>
<protein>
    <submittedName>
        <fullName evidence="1">Uncharacterized protein</fullName>
    </submittedName>
</protein>
<comment type="caution">
    <text evidence="1">The sequence shown here is derived from an EMBL/GenBank/DDBJ whole genome shotgun (WGS) entry which is preliminary data.</text>
</comment>